<name>A0A8X6MQ05_NEPPI</name>
<dbReference type="AlphaFoldDB" id="A0A8X6MQ05"/>
<dbReference type="EMBL" id="BMAW01095761">
    <property type="protein sequence ID" value="GFS71772.1"/>
    <property type="molecule type" value="Genomic_DNA"/>
</dbReference>
<protein>
    <submittedName>
        <fullName evidence="1">Uncharacterized protein</fullName>
    </submittedName>
</protein>
<evidence type="ECO:0000313" key="2">
    <source>
        <dbReference type="Proteomes" id="UP000887013"/>
    </source>
</evidence>
<gene>
    <name evidence="1" type="ORF">NPIL_289421</name>
</gene>
<dbReference type="Proteomes" id="UP000887013">
    <property type="component" value="Unassembled WGS sequence"/>
</dbReference>
<organism evidence="1 2">
    <name type="scientific">Nephila pilipes</name>
    <name type="common">Giant wood spider</name>
    <name type="synonym">Nephila maculata</name>
    <dbReference type="NCBI Taxonomy" id="299642"/>
    <lineage>
        <taxon>Eukaryota</taxon>
        <taxon>Metazoa</taxon>
        <taxon>Ecdysozoa</taxon>
        <taxon>Arthropoda</taxon>
        <taxon>Chelicerata</taxon>
        <taxon>Arachnida</taxon>
        <taxon>Araneae</taxon>
        <taxon>Araneomorphae</taxon>
        <taxon>Entelegynae</taxon>
        <taxon>Araneoidea</taxon>
        <taxon>Nephilidae</taxon>
        <taxon>Nephila</taxon>
    </lineage>
</organism>
<sequence>MTSHIPSLETLVNGLENGIVSALDGDMFSQRSLSSPVDSFSWYCQIYTTRSTVYPAHLSCFETARISPQRLCLESGRMQGRA</sequence>
<keyword evidence="2" id="KW-1185">Reference proteome</keyword>
<reference evidence="1" key="1">
    <citation type="submission" date="2020-08" db="EMBL/GenBank/DDBJ databases">
        <title>Multicomponent nature underlies the extraordinary mechanical properties of spider dragline silk.</title>
        <authorList>
            <person name="Kono N."/>
            <person name="Nakamura H."/>
            <person name="Mori M."/>
            <person name="Yoshida Y."/>
            <person name="Ohtoshi R."/>
            <person name="Malay A.D."/>
            <person name="Moran D.A.P."/>
            <person name="Tomita M."/>
            <person name="Numata K."/>
            <person name="Arakawa K."/>
        </authorList>
    </citation>
    <scope>NUCLEOTIDE SEQUENCE</scope>
</reference>
<evidence type="ECO:0000313" key="1">
    <source>
        <dbReference type="EMBL" id="GFS71772.1"/>
    </source>
</evidence>
<accession>A0A8X6MQ05</accession>
<proteinExistence type="predicted"/>
<comment type="caution">
    <text evidence="1">The sequence shown here is derived from an EMBL/GenBank/DDBJ whole genome shotgun (WGS) entry which is preliminary data.</text>
</comment>